<evidence type="ECO:0000256" key="3">
    <source>
        <dbReference type="ARBA" id="ARBA00023242"/>
    </source>
</evidence>
<protein>
    <submittedName>
        <fullName evidence="6">RETINOBLASTOMA BINDING PROTEIN 8</fullName>
    </submittedName>
</protein>
<dbReference type="GO" id="GO:0005634">
    <property type="term" value="C:nucleus"/>
    <property type="evidence" value="ECO:0007669"/>
    <property type="project" value="UniProtKB-SubCell"/>
</dbReference>
<keyword evidence="3" id="KW-0539">Nucleus</keyword>
<evidence type="ECO:0000313" key="7">
    <source>
        <dbReference type="Proteomes" id="UP000054845"/>
    </source>
</evidence>
<proteinExistence type="predicted"/>
<evidence type="ECO:0000259" key="5">
    <source>
        <dbReference type="Pfam" id="PF08573"/>
    </source>
</evidence>
<dbReference type="Pfam" id="PF08573">
    <property type="entry name" value="SAE2"/>
    <property type="match status" value="1"/>
</dbReference>
<dbReference type="GO" id="GO:0010792">
    <property type="term" value="P:DNA double-strand break processing involved in repair via single-strand annealing"/>
    <property type="evidence" value="ECO:0007669"/>
    <property type="project" value="TreeGrafter"/>
</dbReference>
<dbReference type="InterPro" id="IPR013882">
    <property type="entry name" value="Ctp1_C"/>
</dbReference>
<feature type="compositionally biased region" description="Basic and acidic residues" evidence="4">
    <location>
        <begin position="505"/>
        <end position="529"/>
    </location>
</feature>
<feature type="region of interest" description="Disordered" evidence="4">
    <location>
        <begin position="140"/>
        <end position="206"/>
    </location>
</feature>
<feature type="compositionally biased region" description="Basic and acidic residues" evidence="4">
    <location>
        <begin position="649"/>
        <end position="670"/>
    </location>
</feature>
<organism evidence="6 7">
    <name type="scientific">Ceraceosorus bombacis</name>
    <dbReference type="NCBI Taxonomy" id="401625"/>
    <lineage>
        <taxon>Eukaryota</taxon>
        <taxon>Fungi</taxon>
        <taxon>Dikarya</taxon>
        <taxon>Basidiomycota</taxon>
        <taxon>Ustilaginomycotina</taxon>
        <taxon>Exobasidiomycetes</taxon>
        <taxon>Ceraceosorales</taxon>
        <taxon>Ceraceosoraceae</taxon>
        <taxon>Ceraceosorus</taxon>
    </lineage>
</organism>
<dbReference type="Proteomes" id="UP000054845">
    <property type="component" value="Unassembled WGS sequence"/>
</dbReference>
<feature type="compositionally biased region" description="Basic and acidic residues" evidence="4">
    <location>
        <begin position="380"/>
        <end position="389"/>
    </location>
</feature>
<dbReference type="PANTHER" id="PTHR15107">
    <property type="entry name" value="RETINOBLASTOMA BINDING PROTEIN 8"/>
    <property type="match status" value="1"/>
</dbReference>
<feature type="region of interest" description="Disordered" evidence="4">
    <location>
        <begin position="604"/>
        <end position="670"/>
    </location>
</feature>
<dbReference type="OrthoDB" id="5801062at2759"/>
<reference evidence="6 7" key="1">
    <citation type="submission" date="2014-09" db="EMBL/GenBank/DDBJ databases">
        <authorList>
            <person name="Magalhaes I.L.F."/>
            <person name="Oliveira U."/>
            <person name="Santos F.R."/>
            <person name="Vidigal T.H.D.A."/>
            <person name="Brescovit A.D."/>
            <person name="Santos A.J."/>
        </authorList>
    </citation>
    <scope>NUCLEOTIDE SEQUENCE [LARGE SCALE GENOMIC DNA]</scope>
</reference>
<evidence type="ECO:0000256" key="1">
    <source>
        <dbReference type="ARBA" id="ARBA00004123"/>
    </source>
</evidence>
<feature type="compositionally biased region" description="Basic and acidic residues" evidence="4">
    <location>
        <begin position="423"/>
        <end position="432"/>
    </location>
</feature>
<feature type="compositionally biased region" description="Basic and acidic residues" evidence="4">
    <location>
        <begin position="335"/>
        <end position="368"/>
    </location>
</feature>
<dbReference type="AlphaFoldDB" id="A0A0P1BIB2"/>
<feature type="compositionally biased region" description="Low complexity" evidence="4">
    <location>
        <begin position="185"/>
        <end position="196"/>
    </location>
</feature>
<sequence length="670" mass="74874">MTDSAATGPANGVHAPLMDLKSVKATSDQTWRQIETIVATQNRQIQELRGAIDTLTASEQSLQQRNSILKGKLEGVEVTARRLEESHRRQLDHGRRMYCALKKDHDALKAEHEQMVADHKRHEEGWRSFKAWWLSKVNSNRKNADEQCTPRTIRKGSSSSTSDQRDGDMSAHVKQTARQLKEVNEAATSRQSTSTSSKRKESLSSADRKMLRHFGLDPTQVGCSGPFFVPTSMDGVDVLQGPDEARITNLTDHSPEGHGDGCQQWAMASPCVKPMSPAKPVTPSYEVLQSTPVNVTVRSRTHTDARQSAGGREKKKVAASEVTPARSLPQDADDVDKPQHLRTSLSKDPHSEQRKKSPTRSKDEHRADGSIPSPLPEAARQGRDRRLPNDQEDVEPEHIKIGVSAVRAASPKSAVVATLGPPPEDHSEEARKSTRTPRTSSATVSVPHDAIDRPILDEITRNVSPLPKTSSFIDLELDPAAFAKVDKDGPESSPARKRIKLDIADAQQQKEELRRQRREKRGEEVEELARNPNKFKGNGRYANELRGATRTINQDFEIDPAQNGGVAFPHKEVIRGKQARKSLHAYDCHCCAAWYEAVGPHARPEDRQAQLQQTSRHRAYGPPASTPEGYWRIEFPESAEAEKINAQAEEQRRNKRAQIERDPRFRERIR</sequence>
<dbReference type="EMBL" id="CCYA01000278">
    <property type="protein sequence ID" value="CEH16072.1"/>
    <property type="molecule type" value="Genomic_DNA"/>
</dbReference>
<dbReference type="GO" id="GO:0003684">
    <property type="term" value="F:damaged DNA binding"/>
    <property type="evidence" value="ECO:0007669"/>
    <property type="project" value="TreeGrafter"/>
</dbReference>
<feature type="domain" description="DNA endonuclease activator Ctp1 C-terminal" evidence="5">
    <location>
        <begin position="606"/>
        <end position="639"/>
    </location>
</feature>
<feature type="region of interest" description="Disordered" evidence="4">
    <location>
        <begin position="505"/>
        <end position="540"/>
    </location>
</feature>
<evidence type="ECO:0000313" key="6">
    <source>
        <dbReference type="EMBL" id="CEH16072.1"/>
    </source>
</evidence>
<accession>A0A0P1BIB2</accession>
<name>A0A0P1BIB2_9BASI</name>
<keyword evidence="2" id="KW-0227">DNA damage</keyword>
<evidence type="ECO:0000256" key="4">
    <source>
        <dbReference type="SAM" id="MobiDB-lite"/>
    </source>
</evidence>
<keyword evidence="7" id="KW-1185">Reference proteome</keyword>
<comment type="subcellular location">
    <subcellularLocation>
        <location evidence="1">Nucleus</location>
    </subcellularLocation>
</comment>
<feature type="region of interest" description="Disordered" evidence="4">
    <location>
        <begin position="292"/>
        <end position="450"/>
    </location>
</feature>
<dbReference type="PANTHER" id="PTHR15107:SF0">
    <property type="entry name" value="DNA ENDONUCLEASE ACTIVATOR CTP1 C-TERMINAL DOMAIN-CONTAINING PROTEIN"/>
    <property type="match status" value="1"/>
</dbReference>
<evidence type="ECO:0000256" key="2">
    <source>
        <dbReference type="ARBA" id="ARBA00022763"/>
    </source>
</evidence>
<dbReference type="STRING" id="401625.A0A0P1BIB2"/>
<dbReference type="InterPro" id="IPR033316">
    <property type="entry name" value="RBBP8-like"/>
</dbReference>